<protein>
    <recommendedName>
        <fullName evidence="4">Xylanolytic transcriptional activator regulatory domain-containing protein</fullName>
    </recommendedName>
</protein>
<keyword evidence="6" id="KW-1185">Reference proteome</keyword>
<dbReference type="PANTHER" id="PTHR31001:SF79">
    <property type="entry name" value="ZN(II)2CYS6 TRANSCRIPTION FACTOR (EUROFUNG)"/>
    <property type="match status" value="1"/>
</dbReference>
<dbReference type="InterPro" id="IPR050613">
    <property type="entry name" value="Sec_Metabolite_Reg"/>
</dbReference>
<dbReference type="GO" id="GO:0005634">
    <property type="term" value="C:nucleus"/>
    <property type="evidence" value="ECO:0007669"/>
    <property type="project" value="UniProtKB-SubCell"/>
</dbReference>
<feature type="compositionally biased region" description="Polar residues" evidence="3">
    <location>
        <begin position="1"/>
        <end position="24"/>
    </location>
</feature>
<evidence type="ECO:0000256" key="1">
    <source>
        <dbReference type="ARBA" id="ARBA00004123"/>
    </source>
</evidence>
<feature type="domain" description="Xylanolytic transcriptional activator regulatory" evidence="4">
    <location>
        <begin position="297"/>
        <end position="371"/>
    </location>
</feature>
<dbReference type="EMBL" id="JAUTXT010000004">
    <property type="protein sequence ID" value="KAK3678336.1"/>
    <property type="molecule type" value="Genomic_DNA"/>
</dbReference>
<dbReference type="SMART" id="SM00906">
    <property type="entry name" value="Fungal_trans"/>
    <property type="match status" value="1"/>
</dbReference>
<evidence type="ECO:0000256" key="2">
    <source>
        <dbReference type="ARBA" id="ARBA00023242"/>
    </source>
</evidence>
<dbReference type="AlphaFoldDB" id="A0AAE1C540"/>
<comment type="caution">
    <text evidence="5">The sequence shown here is derived from an EMBL/GenBank/DDBJ whole genome shotgun (WGS) entry which is preliminary data.</text>
</comment>
<dbReference type="Pfam" id="PF04082">
    <property type="entry name" value="Fungal_trans"/>
    <property type="match status" value="1"/>
</dbReference>
<dbReference type="Proteomes" id="UP001274830">
    <property type="component" value="Unassembled WGS sequence"/>
</dbReference>
<feature type="region of interest" description="Disordered" evidence="3">
    <location>
        <begin position="1"/>
        <end position="29"/>
    </location>
</feature>
<dbReference type="GO" id="GO:0008270">
    <property type="term" value="F:zinc ion binding"/>
    <property type="evidence" value="ECO:0007669"/>
    <property type="project" value="InterPro"/>
</dbReference>
<dbReference type="InterPro" id="IPR007219">
    <property type="entry name" value="XnlR_reg_dom"/>
</dbReference>
<reference evidence="5" key="1">
    <citation type="submission" date="2023-07" db="EMBL/GenBank/DDBJ databases">
        <title>Black Yeasts Isolated from many extreme environments.</title>
        <authorList>
            <person name="Coleine C."/>
            <person name="Stajich J.E."/>
            <person name="Selbmann L."/>
        </authorList>
    </citation>
    <scope>NUCLEOTIDE SEQUENCE</scope>
    <source>
        <strain evidence="5">CCFEE 5485</strain>
    </source>
</reference>
<gene>
    <name evidence="5" type="ORF">LTR78_001633</name>
</gene>
<evidence type="ECO:0000259" key="4">
    <source>
        <dbReference type="SMART" id="SM00906"/>
    </source>
</evidence>
<dbReference type="CDD" id="cd12148">
    <property type="entry name" value="fungal_TF_MHR"/>
    <property type="match status" value="1"/>
</dbReference>
<sequence>MVRELQSQSTSGVTSSAARSATDLSSPSKIVSDSSIDLIGHLSRQGGDRMRYVEPSFWAVSAQKLNSVCSDAETSQSMCEEVSELDELLGNQARYLLQPSADGTGKLSFEEDEGFTVRGGDVRPSSQNLTTHLALVGNIVAQPPAWSYNERITSRTVARNPDFLRQLPSKRRCDALVEGYINGYHPMVPVIHVPSFHYRYEEFWRTRTDPDASTTASMSFAALLVTVLYAGSVACPSAVFSGATGAPAPEEAATQLHILALRALRLSNFPRTPTLDSFRAYLICQSTWMREEEPLTCVAFVGLALRVATMLGLHKDPSRFGSMNPIECEVRRRVWWQLVHIDVLVAIASGLPPMVDLKAWDVKDISELKEEHFGTQVGMEYTQAIKSGLQEPDAAADPRDPRNASMVSTVGILVAGKLRATLVLRRTLAMLFTGAPLTTSDLVVMRSEYRLLGEDLRSRIARIPEPQPGDLGRSAMGSTFENNFALNRWARLLLSAFVDEQYCISFHPVIKARVSEVWPDLYPQAIQHCRAFLNKCAQMASVPDFGDFQWSWPGNHQPLHAITILLLHLVQGPDGEDARETRRAIDIAFALCGSNGGIVAGGSGPENITKRPLTEGGQEAWSYFKRLRSKAWQKAGLDPDVFWTREQAVRFCNGHSEPQLVAQEHRPIWNEGYPGELQDANDLAGHTLATTVGSQGDMEVIMSPPNIDWTYLDAVLGSAQNDAVLDYGPCEDESGEDRWVP</sequence>
<name>A0AAE1C540_9PEZI</name>
<organism evidence="5 6">
    <name type="scientific">Recurvomyces mirabilis</name>
    <dbReference type="NCBI Taxonomy" id="574656"/>
    <lineage>
        <taxon>Eukaryota</taxon>
        <taxon>Fungi</taxon>
        <taxon>Dikarya</taxon>
        <taxon>Ascomycota</taxon>
        <taxon>Pezizomycotina</taxon>
        <taxon>Dothideomycetes</taxon>
        <taxon>Dothideomycetidae</taxon>
        <taxon>Mycosphaerellales</taxon>
        <taxon>Teratosphaeriaceae</taxon>
        <taxon>Recurvomyces</taxon>
    </lineage>
</organism>
<keyword evidence="2" id="KW-0539">Nucleus</keyword>
<accession>A0AAE1C540</accession>
<comment type="subcellular location">
    <subcellularLocation>
        <location evidence="1">Nucleus</location>
    </subcellularLocation>
</comment>
<evidence type="ECO:0000256" key="3">
    <source>
        <dbReference type="SAM" id="MobiDB-lite"/>
    </source>
</evidence>
<evidence type="ECO:0000313" key="5">
    <source>
        <dbReference type="EMBL" id="KAK3678336.1"/>
    </source>
</evidence>
<proteinExistence type="predicted"/>
<dbReference type="PANTHER" id="PTHR31001">
    <property type="entry name" value="UNCHARACTERIZED TRANSCRIPTIONAL REGULATORY PROTEIN"/>
    <property type="match status" value="1"/>
</dbReference>
<evidence type="ECO:0000313" key="6">
    <source>
        <dbReference type="Proteomes" id="UP001274830"/>
    </source>
</evidence>
<dbReference type="GO" id="GO:0003677">
    <property type="term" value="F:DNA binding"/>
    <property type="evidence" value="ECO:0007669"/>
    <property type="project" value="InterPro"/>
</dbReference>
<dbReference type="GO" id="GO:0006351">
    <property type="term" value="P:DNA-templated transcription"/>
    <property type="evidence" value="ECO:0007669"/>
    <property type="project" value="InterPro"/>
</dbReference>